<evidence type="ECO:0000313" key="2">
    <source>
        <dbReference type="EMBL" id="MCR6483147.1"/>
    </source>
</evidence>
<dbReference type="AlphaFoldDB" id="A0A9X2N897"/>
<gene>
    <name evidence="2" type="ORF">M8542_09985</name>
</gene>
<comment type="caution">
    <text evidence="2">The sequence shown here is derived from an EMBL/GenBank/DDBJ whole genome shotgun (WGS) entry which is preliminary data.</text>
</comment>
<protein>
    <submittedName>
        <fullName evidence="2">Uncharacterized protein</fullName>
    </submittedName>
</protein>
<keyword evidence="1" id="KW-0812">Transmembrane</keyword>
<dbReference type="RefSeq" id="WP_257919779.1">
    <property type="nucleotide sequence ID" value="NZ_JAMXQV010000004.1"/>
</dbReference>
<name>A0A9X2N897_9PSEU</name>
<sequence>MAATPGVSLTGDRAIRLALLDALTAGAGLGYLAHQYREALVANSTAIGLGLLCALALAGLIRVMARALRRANSRVETIFAEELRKKPSPRRR</sequence>
<dbReference type="EMBL" id="JAMXQV010000004">
    <property type="protein sequence ID" value="MCR6483147.1"/>
    <property type="molecule type" value="Genomic_DNA"/>
</dbReference>
<evidence type="ECO:0000256" key="1">
    <source>
        <dbReference type="SAM" id="Phobius"/>
    </source>
</evidence>
<organism evidence="2 3">
    <name type="scientific">Amycolatopsis iheyensis</name>
    <dbReference type="NCBI Taxonomy" id="2945988"/>
    <lineage>
        <taxon>Bacteria</taxon>
        <taxon>Bacillati</taxon>
        <taxon>Actinomycetota</taxon>
        <taxon>Actinomycetes</taxon>
        <taxon>Pseudonocardiales</taxon>
        <taxon>Pseudonocardiaceae</taxon>
        <taxon>Amycolatopsis</taxon>
    </lineage>
</organism>
<keyword evidence="1" id="KW-0472">Membrane</keyword>
<dbReference type="Proteomes" id="UP001144096">
    <property type="component" value="Unassembled WGS sequence"/>
</dbReference>
<keyword evidence="3" id="KW-1185">Reference proteome</keyword>
<feature type="transmembrane region" description="Helical" evidence="1">
    <location>
        <begin position="45"/>
        <end position="65"/>
    </location>
</feature>
<evidence type="ECO:0000313" key="3">
    <source>
        <dbReference type="Proteomes" id="UP001144096"/>
    </source>
</evidence>
<keyword evidence="1" id="KW-1133">Transmembrane helix</keyword>
<accession>A0A9X2N897</accession>
<proteinExistence type="predicted"/>
<reference evidence="2" key="1">
    <citation type="submission" date="2022-06" db="EMBL/GenBank/DDBJ databases">
        <title>Amycolatopsis iheyaensis sp. nov., a new species of the genus Amycolatopsis isolated from soil in Iheya island, Japan.</title>
        <authorList>
            <person name="Ngamcharungchit C."/>
            <person name="Kanto H."/>
            <person name="Take A."/>
            <person name="Intra B."/>
            <person name="Matsumoto A."/>
            <person name="Panbangred W."/>
            <person name="Inahashi Y."/>
        </authorList>
    </citation>
    <scope>NUCLEOTIDE SEQUENCE</scope>
    <source>
        <strain evidence="2">OK19-0408</strain>
    </source>
</reference>